<feature type="compositionally biased region" description="Basic and acidic residues" evidence="1">
    <location>
        <begin position="245"/>
        <end position="259"/>
    </location>
</feature>
<feature type="compositionally biased region" description="Basic and acidic residues" evidence="1">
    <location>
        <begin position="337"/>
        <end position="355"/>
    </location>
</feature>
<evidence type="ECO:0000313" key="5">
    <source>
        <dbReference type="Proteomes" id="UP000230750"/>
    </source>
</evidence>
<feature type="compositionally biased region" description="Basic and acidic residues" evidence="1">
    <location>
        <begin position="288"/>
        <end position="329"/>
    </location>
</feature>
<dbReference type="InterPro" id="IPR007110">
    <property type="entry name" value="Ig-like_dom"/>
</dbReference>
<feature type="transmembrane region" description="Helical" evidence="2">
    <location>
        <begin position="192"/>
        <end position="215"/>
    </location>
</feature>
<evidence type="ECO:0000259" key="3">
    <source>
        <dbReference type="PROSITE" id="PS50835"/>
    </source>
</evidence>
<reference evidence="4 5" key="1">
    <citation type="journal article" date="2017" name="PLoS Biol.">
        <title>The sea cucumber genome provides insights into morphological evolution and visceral regeneration.</title>
        <authorList>
            <person name="Zhang X."/>
            <person name="Sun L."/>
            <person name="Yuan J."/>
            <person name="Sun Y."/>
            <person name="Gao Y."/>
            <person name="Zhang L."/>
            <person name="Li S."/>
            <person name="Dai H."/>
            <person name="Hamel J.F."/>
            <person name="Liu C."/>
            <person name="Yu Y."/>
            <person name="Liu S."/>
            <person name="Lin W."/>
            <person name="Guo K."/>
            <person name="Jin S."/>
            <person name="Xu P."/>
            <person name="Storey K.B."/>
            <person name="Huan P."/>
            <person name="Zhang T."/>
            <person name="Zhou Y."/>
            <person name="Zhang J."/>
            <person name="Lin C."/>
            <person name="Li X."/>
            <person name="Xing L."/>
            <person name="Huo D."/>
            <person name="Sun M."/>
            <person name="Wang L."/>
            <person name="Mercier A."/>
            <person name="Li F."/>
            <person name="Yang H."/>
            <person name="Xiang J."/>
        </authorList>
    </citation>
    <scope>NUCLEOTIDE SEQUENCE [LARGE SCALE GENOMIC DNA]</scope>
    <source>
        <strain evidence="4">Shaxun</strain>
        <tissue evidence="4">Muscle</tissue>
    </source>
</reference>
<dbReference type="Proteomes" id="UP000230750">
    <property type="component" value="Unassembled WGS sequence"/>
</dbReference>
<dbReference type="InterPro" id="IPR036179">
    <property type="entry name" value="Ig-like_dom_sf"/>
</dbReference>
<feature type="region of interest" description="Disordered" evidence="1">
    <location>
        <begin position="280"/>
        <end position="424"/>
    </location>
</feature>
<keyword evidence="5" id="KW-1185">Reference proteome</keyword>
<dbReference type="PROSITE" id="PS50835">
    <property type="entry name" value="IG_LIKE"/>
    <property type="match status" value="1"/>
</dbReference>
<evidence type="ECO:0000256" key="2">
    <source>
        <dbReference type="SAM" id="Phobius"/>
    </source>
</evidence>
<accession>A0A2G8LLD3</accession>
<evidence type="ECO:0000256" key="1">
    <source>
        <dbReference type="SAM" id="MobiDB-lite"/>
    </source>
</evidence>
<feature type="region of interest" description="Disordered" evidence="1">
    <location>
        <begin position="222"/>
        <end position="259"/>
    </location>
</feature>
<proteinExistence type="predicted"/>
<feature type="domain" description="Ig-like" evidence="3">
    <location>
        <begin position="84"/>
        <end position="170"/>
    </location>
</feature>
<dbReference type="SUPFAM" id="SSF48726">
    <property type="entry name" value="Immunoglobulin"/>
    <property type="match status" value="1"/>
</dbReference>
<feature type="compositionally biased region" description="Basic and acidic residues" evidence="1">
    <location>
        <begin position="413"/>
        <end position="424"/>
    </location>
</feature>
<dbReference type="EMBL" id="MRZV01000041">
    <property type="protein sequence ID" value="PIK61053.1"/>
    <property type="molecule type" value="Genomic_DNA"/>
</dbReference>
<dbReference type="Gene3D" id="2.60.40.10">
    <property type="entry name" value="Immunoglobulins"/>
    <property type="match status" value="1"/>
</dbReference>
<dbReference type="InterPro" id="IPR013783">
    <property type="entry name" value="Ig-like_fold"/>
</dbReference>
<dbReference type="OrthoDB" id="312015at2759"/>
<keyword evidence="2" id="KW-1133">Transmembrane helix</keyword>
<protein>
    <recommendedName>
        <fullName evidence="3">Ig-like domain-containing protein</fullName>
    </recommendedName>
</protein>
<keyword evidence="2" id="KW-0472">Membrane</keyword>
<name>A0A2G8LLD3_STIJA</name>
<gene>
    <name evidence="4" type="ORF">BSL78_01977</name>
</gene>
<sequence>MLVQPSLANWPVFYIDYGETAVVPCVPKGDETAYFWSKGEDYASSMQAASRVLNIPSSTWERYSVAENGILYQDFEFGIEECHPTKTCTLQVEPDTTTNLTCTATGVPSSFSLKWYNGSEVITSVPSKHSSNEVSTTISETITVSSEYGLPLTCEADDMENGQTCGRFVHVRLNKTDKATQQTDAGKSSARWIVPLVLLIVVSGFTILLLIFIYVRIKEDKGNTKSPSNNEEEEVGLIGTGNAPREPKDKERTELQDKFKRKDEDFRELQVKFEAKDSENKTLQSQLRETKKMLEPKDKEHTELQDKLKRKDEDFRELQVKFEAKDSENKTLQSQLRETKKMLEINEKPDSRTGEAESTADNDQPDSRSGEAESTAVNEQPENRSGEAGSTAVNEQPENRSGEAGSTAVNEQPENRSGKQEAQR</sequence>
<evidence type="ECO:0000313" key="4">
    <source>
        <dbReference type="EMBL" id="PIK61053.1"/>
    </source>
</evidence>
<keyword evidence="2" id="KW-0812">Transmembrane</keyword>
<organism evidence="4 5">
    <name type="scientific">Stichopus japonicus</name>
    <name type="common">Sea cucumber</name>
    <dbReference type="NCBI Taxonomy" id="307972"/>
    <lineage>
        <taxon>Eukaryota</taxon>
        <taxon>Metazoa</taxon>
        <taxon>Echinodermata</taxon>
        <taxon>Eleutherozoa</taxon>
        <taxon>Echinozoa</taxon>
        <taxon>Holothuroidea</taxon>
        <taxon>Aspidochirotacea</taxon>
        <taxon>Aspidochirotida</taxon>
        <taxon>Stichopodidae</taxon>
        <taxon>Apostichopus</taxon>
    </lineage>
</organism>
<comment type="caution">
    <text evidence="4">The sequence shown here is derived from an EMBL/GenBank/DDBJ whole genome shotgun (WGS) entry which is preliminary data.</text>
</comment>
<dbReference type="AlphaFoldDB" id="A0A2G8LLD3"/>